<evidence type="ECO:0000259" key="13">
    <source>
        <dbReference type="Pfam" id="PF01529"/>
    </source>
</evidence>
<evidence type="ECO:0000256" key="12">
    <source>
        <dbReference type="SAM" id="MobiDB-lite"/>
    </source>
</evidence>
<dbReference type="Proteomes" id="UP001153618">
    <property type="component" value="Unassembled WGS sequence"/>
</dbReference>
<evidence type="ECO:0000256" key="8">
    <source>
        <dbReference type="ARBA" id="ARBA00023315"/>
    </source>
</evidence>
<comment type="subcellular location">
    <subcellularLocation>
        <location evidence="1">Endomembrane system</location>
        <topology evidence="1">Multi-pass membrane protein</topology>
    </subcellularLocation>
</comment>
<dbReference type="InterPro" id="IPR039859">
    <property type="entry name" value="PFA4/ZDH16/20/ERF2-like"/>
</dbReference>
<keyword evidence="6" id="KW-0564">Palmitate</keyword>
<feature type="compositionally biased region" description="Polar residues" evidence="12">
    <location>
        <begin position="124"/>
        <end position="154"/>
    </location>
</feature>
<comment type="domain">
    <text evidence="11">The DHHC domain is required for palmitoyltransferase activity.</text>
</comment>
<feature type="compositionally biased region" description="Polar residues" evidence="12">
    <location>
        <begin position="176"/>
        <end position="188"/>
    </location>
</feature>
<evidence type="ECO:0000256" key="11">
    <source>
        <dbReference type="RuleBase" id="RU079119"/>
    </source>
</evidence>
<keyword evidence="15" id="KW-1185">Reference proteome</keyword>
<evidence type="ECO:0000256" key="2">
    <source>
        <dbReference type="ARBA" id="ARBA00022679"/>
    </source>
</evidence>
<dbReference type="EC" id="2.3.1.225" evidence="11"/>
<reference evidence="14" key="1">
    <citation type="submission" date="2021-07" db="EMBL/GenBank/DDBJ databases">
        <authorList>
            <person name="Branca A.L. A."/>
        </authorList>
    </citation>
    <scope>NUCLEOTIDE SEQUENCE</scope>
</reference>
<comment type="caution">
    <text evidence="14">The sequence shown here is derived from an EMBL/GenBank/DDBJ whole genome shotgun (WGS) entry which is preliminary data.</text>
</comment>
<keyword evidence="8 11" id="KW-0012">Acyltransferase</keyword>
<dbReference type="EMBL" id="CAJVOS010000071">
    <property type="protein sequence ID" value="CAG8243035.1"/>
    <property type="molecule type" value="Genomic_DNA"/>
</dbReference>
<evidence type="ECO:0000256" key="9">
    <source>
        <dbReference type="ARBA" id="ARBA00023463"/>
    </source>
</evidence>
<comment type="similarity">
    <text evidence="9">Belongs to the DHHC palmitoyltransferase family. ERF2/ZDHHC9 subfamily.</text>
</comment>
<sequence length="607" mass="67215">MSAPSDRPDTHAASQASTQQHALGIPRPPSVDGISSRLTDDDGERTPSYSSPPPRHQSQSSVSRRGPPPAARNSITSQVTSRPGSSGSRLSRSHIPSLTAQGFFRPMSSQRLQAHRGTRPLTKGTGSSADEWTQQGSQHRGSLISNSTVPQGSLPTEMEVPPSRGTEFTDPIIPDRNTSNASPMGNTTIRSLGESVRLLRDRDQKEKPQRLNLGANYTGNAAQEAPPPKSPLSFLSLQNRGVGHNNHDSRSHQGHEHLSSAGSSPGPLDVKKPQLPRTKLGKNYEYFLGNTLFCGGGRLQNSRDKPVNIATGFLLVIPSALFFAFSAPWLWHNISPAIPVLYAYVFYVCFSSFVHASVVDPGVMPRNVHPMPHTESTGDPLVLGPPTNDWVMVKLATSDVAAMDVPVKYCKTCNIWRPPRCYHCRVCNNCVETLDHHCVWLNNCVGRRNYRYFFTFVSFCTLLALFLIGASLAHILVYMSREGVSFGAAISKWRVPWAMVIYGAVAVPYPTSLWAYHLFLTGRGETTREYLNSHKFAKSDRHRPFTRGSILKNWIAVLGRPRPPTYMQFKEQYQDGDQRLGTQKRKYRVPDVESQAIEMQHVGSHQG</sequence>
<dbReference type="GO" id="GO:0006612">
    <property type="term" value="P:protein targeting to membrane"/>
    <property type="evidence" value="ECO:0007669"/>
    <property type="project" value="TreeGrafter"/>
</dbReference>
<evidence type="ECO:0000256" key="3">
    <source>
        <dbReference type="ARBA" id="ARBA00022692"/>
    </source>
</evidence>
<dbReference type="InterPro" id="IPR001594">
    <property type="entry name" value="Palmitoyltrfase_DHHC"/>
</dbReference>
<feature type="transmembrane region" description="Helical" evidence="11">
    <location>
        <begin position="307"/>
        <end position="331"/>
    </location>
</feature>
<evidence type="ECO:0000256" key="4">
    <source>
        <dbReference type="ARBA" id="ARBA00022989"/>
    </source>
</evidence>
<feature type="transmembrane region" description="Helical" evidence="11">
    <location>
        <begin position="497"/>
        <end position="519"/>
    </location>
</feature>
<protein>
    <recommendedName>
        <fullName evidence="11">Palmitoyltransferase</fullName>
        <ecNumber evidence="11">2.3.1.225</ecNumber>
    </recommendedName>
</protein>
<evidence type="ECO:0000256" key="10">
    <source>
        <dbReference type="ARBA" id="ARBA00048048"/>
    </source>
</evidence>
<dbReference type="OrthoDB" id="9909019at2759"/>
<evidence type="ECO:0000256" key="6">
    <source>
        <dbReference type="ARBA" id="ARBA00023139"/>
    </source>
</evidence>
<accession>A0A9W4I6B1</accession>
<feature type="compositionally biased region" description="Basic and acidic residues" evidence="12">
    <location>
        <begin position="245"/>
        <end position="258"/>
    </location>
</feature>
<name>A0A9W4I6B1_PENOL</name>
<feature type="transmembrane region" description="Helical" evidence="11">
    <location>
        <begin position="452"/>
        <end position="477"/>
    </location>
</feature>
<dbReference type="PROSITE" id="PS50216">
    <property type="entry name" value="DHHC"/>
    <property type="match status" value="1"/>
</dbReference>
<evidence type="ECO:0000313" key="15">
    <source>
        <dbReference type="Proteomes" id="UP001153618"/>
    </source>
</evidence>
<keyword evidence="5 11" id="KW-0472">Membrane</keyword>
<comment type="catalytic activity">
    <reaction evidence="10 11">
        <text>L-cysteinyl-[protein] + hexadecanoyl-CoA = S-hexadecanoyl-L-cysteinyl-[protein] + CoA</text>
        <dbReference type="Rhea" id="RHEA:36683"/>
        <dbReference type="Rhea" id="RHEA-COMP:10131"/>
        <dbReference type="Rhea" id="RHEA-COMP:11032"/>
        <dbReference type="ChEBI" id="CHEBI:29950"/>
        <dbReference type="ChEBI" id="CHEBI:57287"/>
        <dbReference type="ChEBI" id="CHEBI:57379"/>
        <dbReference type="ChEBI" id="CHEBI:74151"/>
        <dbReference type="EC" id="2.3.1.225"/>
    </reaction>
</comment>
<evidence type="ECO:0000313" key="14">
    <source>
        <dbReference type="EMBL" id="CAG8243035.1"/>
    </source>
</evidence>
<proteinExistence type="inferred from homology"/>
<feature type="domain" description="Palmitoyltransferase DHHC" evidence="13">
    <location>
        <begin position="408"/>
        <end position="533"/>
    </location>
</feature>
<gene>
    <name evidence="14" type="ORF">POLS_LOCUS8584</name>
</gene>
<feature type="compositionally biased region" description="Low complexity" evidence="12">
    <location>
        <begin position="11"/>
        <end position="22"/>
    </location>
</feature>
<keyword evidence="3 11" id="KW-0812">Transmembrane</keyword>
<feature type="transmembrane region" description="Helical" evidence="11">
    <location>
        <begin position="337"/>
        <end position="359"/>
    </location>
</feature>
<dbReference type="PANTHER" id="PTHR22883">
    <property type="entry name" value="ZINC FINGER DHHC DOMAIN CONTAINING PROTEIN"/>
    <property type="match status" value="1"/>
</dbReference>
<dbReference type="PANTHER" id="PTHR22883:SF43">
    <property type="entry name" value="PALMITOYLTRANSFERASE APP"/>
    <property type="match status" value="1"/>
</dbReference>
<feature type="region of interest" description="Disordered" evidence="12">
    <location>
        <begin position="201"/>
        <end position="275"/>
    </location>
</feature>
<keyword evidence="7" id="KW-0449">Lipoprotein</keyword>
<evidence type="ECO:0000256" key="5">
    <source>
        <dbReference type="ARBA" id="ARBA00023136"/>
    </source>
</evidence>
<feature type="region of interest" description="Disordered" evidence="12">
    <location>
        <begin position="1"/>
        <end position="188"/>
    </location>
</feature>
<keyword evidence="2 11" id="KW-0808">Transferase</keyword>
<dbReference type="GO" id="GO:0005794">
    <property type="term" value="C:Golgi apparatus"/>
    <property type="evidence" value="ECO:0007669"/>
    <property type="project" value="TreeGrafter"/>
</dbReference>
<dbReference type="Pfam" id="PF01529">
    <property type="entry name" value="DHHC"/>
    <property type="match status" value="1"/>
</dbReference>
<dbReference type="GO" id="GO:0019706">
    <property type="term" value="F:protein-cysteine S-palmitoyltransferase activity"/>
    <property type="evidence" value="ECO:0007669"/>
    <property type="project" value="UniProtKB-EC"/>
</dbReference>
<feature type="compositionally biased region" description="Basic and acidic residues" evidence="12">
    <location>
        <begin position="1"/>
        <end position="10"/>
    </location>
</feature>
<feature type="compositionally biased region" description="Low complexity" evidence="12">
    <location>
        <begin position="56"/>
        <end position="65"/>
    </location>
</feature>
<organism evidence="14 15">
    <name type="scientific">Penicillium olsonii</name>
    <dbReference type="NCBI Taxonomy" id="99116"/>
    <lineage>
        <taxon>Eukaryota</taxon>
        <taxon>Fungi</taxon>
        <taxon>Dikarya</taxon>
        <taxon>Ascomycota</taxon>
        <taxon>Pezizomycotina</taxon>
        <taxon>Eurotiomycetes</taxon>
        <taxon>Eurotiomycetidae</taxon>
        <taxon>Eurotiales</taxon>
        <taxon>Aspergillaceae</taxon>
        <taxon>Penicillium</taxon>
    </lineage>
</organism>
<dbReference type="GO" id="GO:0005783">
    <property type="term" value="C:endoplasmic reticulum"/>
    <property type="evidence" value="ECO:0007669"/>
    <property type="project" value="TreeGrafter"/>
</dbReference>
<evidence type="ECO:0000256" key="7">
    <source>
        <dbReference type="ARBA" id="ARBA00023288"/>
    </source>
</evidence>
<evidence type="ECO:0000256" key="1">
    <source>
        <dbReference type="ARBA" id="ARBA00004127"/>
    </source>
</evidence>
<keyword evidence="4 11" id="KW-1133">Transmembrane helix</keyword>
<dbReference type="AlphaFoldDB" id="A0A9W4I6B1"/>
<feature type="compositionally biased region" description="Low complexity" evidence="12">
    <location>
        <begin position="81"/>
        <end position="97"/>
    </location>
</feature>